<dbReference type="Proteomes" id="UP000274131">
    <property type="component" value="Unassembled WGS sequence"/>
</dbReference>
<dbReference type="OrthoDB" id="5775142at2759"/>
<dbReference type="InterPro" id="IPR040282">
    <property type="entry name" value="Mig-18-like"/>
</dbReference>
<dbReference type="WBParaSite" id="EVEC_0000414401-mRNA-1">
    <property type="protein sequence ID" value="EVEC_0000414401-mRNA-1"/>
    <property type="gene ID" value="EVEC_0000414401"/>
</dbReference>
<dbReference type="AlphaFoldDB" id="A0A0N4V2C6"/>
<organism evidence="5">
    <name type="scientific">Enterobius vermicularis</name>
    <name type="common">Human pinworm</name>
    <dbReference type="NCBI Taxonomy" id="51028"/>
    <lineage>
        <taxon>Eukaryota</taxon>
        <taxon>Metazoa</taxon>
        <taxon>Ecdysozoa</taxon>
        <taxon>Nematoda</taxon>
        <taxon>Chromadorea</taxon>
        <taxon>Rhabditida</taxon>
        <taxon>Spirurina</taxon>
        <taxon>Oxyuridomorpha</taxon>
        <taxon>Oxyuroidea</taxon>
        <taxon>Oxyuridae</taxon>
        <taxon>Enterobius</taxon>
    </lineage>
</organism>
<dbReference type="PANTHER" id="PTHR35572">
    <property type="entry name" value="PROTEIN CBG04538-RELATED"/>
    <property type="match status" value="1"/>
</dbReference>
<reference evidence="5" key="1">
    <citation type="submission" date="2017-02" db="UniProtKB">
        <authorList>
            <consortium name="WormBaseParasite"/>
        </authorList>
    </citation>
    <scope>IDENTIFICATION</scope>
</reference>
<accession>A0A0N4V2C6</accession>
<dbReference type="PANTHER" id="PTHR35572:SF6">
    <property type="entry name" value="IG-LIKE DOMAIN-CONTAINING PROTEIN"/>
    <property type="match status" value="1"/>
</dbReference>
<dbReference type="InterPro" id="IPR055119">
    <property type="entry name" value="Mig18_Fn1"/>
</dbReference>
<protein>
    <submittedName>
        <fullName evidence="5">BPL/LPL catalytic domain-containing protein</fullName>
    </submittedName>
</protein>
<feature type="domain" description="Abnormal cell migration protein 18-like fibronectin type I" evidence="2">
    <location>
        <begin position="159"/>
        <end position="220"/>
    </location>
</feature>
<reference evidence="3 4" key="2">
    <citation type="submission" date="2018-10" db="EMBL/GenBank/DDBJ databases">
        <authorList>
            <consortium name="Pathogen Informatics"/>
        </authorList>
    </citation>
    <scope>NUCLEOTIDE SEQUENCE [LARGE SCALE GENOMIC DNA]</scope>
</reference>
<sequence>MTRKEDGKEKKKEGEGGEAVSRNNRTHAHTGESTVSLDGNCTRIASRISDFEVNTLWLCAQRFLAAFVLCGYCSGAVAIQYTVVKSESWVSNNNFNKTCFENGTKITNCITDNGLPVPLNSKDVFSGVLYTCTERGNGTVILGRETPGVKLIPIGNPDVGCTVNGVSKKPGETWIDEDRFIRKCNGGGLVTVDACLLEDNTTLFANSKMERDGKIYFCSPAADSSISSMFSGLTAFFTHT</sequence>
<evidence type="ECO:0000313" key="5">
    <source>
        <dbReference type="WBParaSite" id="EVEC_0000414401-mRNA-1"/>
    </source>
</evidence>
<feature type="compositionally biased region" description="Basic and acidic residues" evidence="1">
    <location>
        <begin position="1"/>
        <end position="15"/>
    </location>
</feature>
<dbReference type="EMBL" id="UXUI01007700">
    <property type="protein sequence ID" value="VDD88783.1"/>
    <property type="molecule type" value="Genomic_DNA"/>
</dbReference>
<proteinExistence type="predicted"/>
<evidence type="ECO:0000313" key="4">
    <source>
        <dbReference type="Proteomes" id="UP000274131"/>
    </source>
</evidence>
<evidence type="ECO:0000313" key="3">
    <source>
        <dbReference type="EMBL" id="VDD88783.1"/>
    </source>
</evidence>
<keyword evidence="4" id="KW-1185">Reference proteome</keyword>
<feature type="region of interest" description="Disordered" evidence="1">
    <location>
        <begin position="1"/>
        <end position="34"/>
    </location>
</feature>
<feature type="domain" description="Abnormal cell migration protein 18-like fibronectin type I" evidence="2">
    <location>
        <begin position="87"/>
        <end position="139"/>
    </location>
</feature>
<gene>
    <name evidence="3" type="ORF">EVEC_LOCUS3852</name>
</gene>
<name>A0A0N4V2C6_ENTVE</name>
<dbReference type="Pfam" id="PF23003">
    <property type="entry name" value="Fn1_2"/>
    <property type="match status" value="2"/>
</dbReference>
<evidence type="ECO:0000259" key="2">
    <source>
        <dbReference type="Pfam" id="PF23003"/>
    </source>
</evidence>
<evidence type="ECO:0000256" key="1">
    <source>
        <dbReference type="SAM" id="MobiDB-lite"/>
    </source>
</evidence>